<dbReference type="RefSeq" id="WP_137195907.1">
    <property type="nucleotide sequence ID" value="NZ_CP039966.1"/>
</dbReference>
<organism evidence="2 3">
    <name type="scientific">Pseudorhodobacter turbinis</name>
    <dbReference type="NCBI Taxonomy" id="2500533"/>
    <lineage>
        <taxon>Bacteria</taxon>
        <taxon>Pseudomonadati</taxon>
        <taxon>Pseudomonadota</taxon>
        <taxon>Alphaproteobacteria</taxon>
        <taxon>Rhodobacterales</taxon>
        <taxon>Paracoccaceae</taxon>
        <taxon>Pseudorhodobacter</taxon>
    </lineage>
</organism>
<keyword evidence="2" id="KW-0614">Plasmid</keyword>
<keyword evidence="3" id="KW-1185">Reference proteome</keyword>
<name>A0A4P8EM44_9RHOB</name>
<evidence type="ECO:0000313" key="3">
    <source>
        <dbReference type="Proteomes" id="UP000298631"/>
    </source>
</evidence>
<feature type="transmembrane region" description="Helical" evidence="1">
    <location>
        <begin position="29"/>
        <end position="48"/>
    </location>
</feature>
<evidence type="ECO:0000313" key="2">
    <source>
        <dbReference type="EMBL" id="QCO58099.1"/>
    </source>
</evidence>
<evidence type="ECO:0000256" key="1">
    <source>
        <dbReference type="SAM" id="Phobius"/>
    </source>
</evidence>
<dbReference type="OrthoDB" id="7728206at2"/>
<keyword evidence="1" id="KW-0472">Membrane</keyword>
<reference evidence="2 3" key="1">
    <citation type="submission" date="2019-05" db="EMBL/GenBank/DDBJ databases">
        <title>Pseudorhodobacter turbinis sp. nov., isolated from the gut of the Korean turban shell.</title>
        <authorList>
            <person name="Jeong Y.-S."/>
            <person name="Kang W.-R."/>
            <person name="Bae J.-W."/>
        </authorList>
    </citation>
    <scope>NUCLEOTIDE SEQUENCE [LARGE SCALE GENOMIC DNA]</scope>
    <source>
        <strain evidence="2 3">S12M18</strain>
        <plasmid evidence="2 3">unnamed2</plasmid>
    </source>
</reference>
<dbReference type="KEGG" id="pseb:EOK75_20255"/>
<geneLocation type="plasmid" evidence="2 3">
    <name>unnamed2</name>
</geneLocation>
<dbReference type="AlphaFoldDB" id="A0A4P8EM44"/>
<accession>A0A4P8EM44</accession>
<protein>
    <submittedName>
        <fullName evidence="2">DUF1127 domain-containing protein</fullName>
    </submittedName>
</protein>
<gene>
    <name evidence="2" type="ORF">EOK75_20255</name>
</gene>
<proteinExistence type="predicted"/>
<sequence>MAVSSHTSGSAPRQITPALTAAFRLGSKLLAVLAGVGIKAYGLAGSLVKALQMSRMISTLSGMNDRQLAQIGISRAEIPQYAVSLMADD</sequence>
<keyword evidence="1" id="KW-1133">Transmembrane helix</keyword>
<dbReference type="Proteomes" id="UP000298631">
    <property type="component" value="Plasmid unnamed2"/>
</dbReference>
<keyword evidence="1" id="KW-0812">Transmembrane</keyword>
<dbReference type="EMBL" id="CP039966">
    <property type="protein sequence ID" value="QCO58099.1"/>
    <property type="molecule type" value="Genomic_DNA"/>
</dbReference>